<evidence type="ECO:0000313" key="1">
    <source>
        <dbReference type="EMBL" id="CAA7388366.1"/>
    </source>
</evidence>
<dbReference type="InterPro" id="IPR021109">
    <property type="entry name" value="Peptidase_aspartic_dom_sf"/>
</dbReference>
<sequence length="118" mass="13115">MVAGKERRCTRDVGRLQDLPQAILQTLNSIGNDEEEIKEGINSFEIINCLQPIQRQSEKSLVYVEVEADEETVAEMVDSGATSNFISLEEVQRIGLKVEPTKTRFKAADSSTQSLIGE</sequence>
<dbReference type="Gene3D" id="2.40.70.10">
    <property type="entry name" value="Acid Proteases"/>
    <property type="match status" value="1"/>
</dbReference>
<keyword evidence="2" id="KW-1185">Reference proteome</keyword>
<reference evidence="1" key="1">
    <citation type="submission" date="2020-02" db="EMBL/GenBank/DDBJ databases">
        <authorList>
            <person name="Scholz U."/>
            <person name="Mascher M."/>
            <person name="Fiebig A."/>
        </authorList>
    </citation>
    <scope>NUCLEOTIDE SEQUENCE</scope>
</reference>
<organism evidence="1 2">
    <name type="scientific">Spirodela intermedia</name>
    <name type="common">Intermediate duckweed</name>
    <dbReference type="NCBI Taxonomy" id="51605"/>
    <lineage>
        <taxon>Eukaryota</taxon>
        <taxon>Viridiplantae</taxon>
        <taxon>Streptophyta</taxon>
        <taxon>Embryophyta</taxon>
        <taxon>Tracheophyta</taxon>
        <taxon>Spermatophyta</taxon>
        <taxon>Magnoliopsida</taxon>
        <taxon>Liliopsida</taxon>
        <taxon>Araceae</taxon>
        <taxon>Lemnoideae</taxon>
        <taxon>Spirodela</taxon>
    </lineage>
</organism>
<protein>
    <submittedName>
        <fullName evidence="1">Uncharacterized protein</fullName>
    </submittedName>
</protein>
<dbReference type="Proteomes" id="UP000663760">
    <property type="component" value="Chromosome 1"/>
</dbReference>
<dbReference type="AlphaFoldDB" id="A0A7I8JX08"/>
<dbReference type="Pfam" id="PF13650">
    <property type="entry name" value="Asp_protease_2"/>
    <property type="match status" value="1"/>
</dbReference>
<gene>
    <name evidence="1" type="ORF">SI8410_01000607</name>
</gene>
<evidence type="ECO:0000313" key="2">
    <source>
        <dbReference type="Proteomes" id="UP000663760"/>
    </source>
</evidence>
<dbReference type="OrthoDB" id="1194100at2759"/>
<proteinExistence type="predicted"/>
<dbReference type="EMBL" id="LR746264">
    <property type="protein sequence ID" value="CAA7388366.1"/>
    <property type="molecule type" value="Genomic_DNA"/>
</dbReference>
<accession>A0A7I8JX08</accession>
<name>A0A7I8JX08_SPIIN</name>